<feature type="transmembrane region" description="Helical" evidence="5">
    <location>
        <begin position="91"/>
        <end position="110"/>
    </location>
</feature>
<keyword evidence="7" id="KW-0436">Ligase</keyword>
<evidence type="ECO:0000256" key="4">
    <source>
        <dbReference type="ARBA" id="ARBA00023136"/>
    </source>
</evidence>
<keyword evidence="8" id="KW-1185">Reference proteome</keyword>
<accession>A0ABX6YFC4</accession>
<name>A0ABX6YFC4_9MICO</name>
<feature type="transmembrane region" description="Helical" evidence="5">
    <location>
        <begin position="61"/>
        <end position="85"/>
    </location>
</feature>
<proteinExistence type="predicted"/>
<feature type="domain" description="O-antigen ligase-related" evidence="6">
    <location>
        <begin position="186"/>
        <end position="360"/>
    </location>
</feature>
<feature type="transmembrane region" description="Helical" evidence="5">
    <location>
        <begin position="414"/>
        <end position="434"/>
    </location>
</feature>
<dbReference type="GO" id="GO:0016874">
    <property type="term" value="F:ligase activity"/>
    <property type="evidence" value="ECO:0007669"/>
    <property type="project" value="UniProtKB-KW"/>
</dbReference>
<feature type="transmembrane region" description="Helical" evidence="5">
    <location>
        <begin position="122"/>
        <end position="143"/>
    </location>
</feature>
<evidence type="ECO:0000256" key="5">
    <source>
        <dbReference type="SAM" id="Phobius"/>
    </source>
</evidence>
<keyword evidence="3 5" id="KW-1133">Transmembrane helix</keyword>
<dbReference type="InterPro" id="IPR007016">
    <property type="entry name" value="O-antigen_ligase-rel_domated"/>
</dbReference>
<evidence type="ECO:0000256" key="2">
    <source>
        <dbReference type="ARBA" id="ARBA00022692"/>
    </source>
</evidence>
<organism evidence="7 8">
    <name type="scientific">Paramicrobacterium chengjingii</name>
    <dbReference type="NCBI Taxonomy" id="2769067"/>
    <lineage>
        <taxon>Bacteria</taxon>
        <taxon>Bacillati</taxon>
        <taxon>Actinomycetota</taxon>
        <taxon>Actinomycetes</taxon>
        <taxon>Micrococcales</taxon>
        <taxon>Microbacteriaceae</taxon>
        <taxon>Paramicrobacterium</taxon>
    </lineage>
</organism>
<feature type="transmembrane region" description="Helical" evidence="5">
    <location>
        <begin position="352"/>
        <end position="372"/>
    </location>
</feature>
<dbReference type="RefSeq" id="WP_166990471.1">
    <property type="nucleotide sequence ID" value="NZ_CP061169.1"/>
</dbReference>
<gene>
    <name evidence="7" type="ORF">HCR76_11605</name>
</gene>
<feature type="transmembrane region" description="Helical" evidence="5">
    <location>
        <begin position="262"/>
        <end position="281"/>
    </location>
</feature>
<reference evidence="7 8" key="1">
    <citation type="submission" date="2020-12" db="EMBL/GenBank/DDBJ databases">
        <title>Microbacterium sp. HY060.</title>
        <authorList>
            <person name="Zhou J."/>
        </authorList>
    </citation>
    <scope>NUCLEOTIDE SEQUENCE [LARGE SCALE GENOMIC DNA]</scope>
    <source>
        <strain evidence="7 8">HY60</strain>
    </source>
</reference>
<dbReference type="InterPro" id="IPR051533">
    <property type="entry name" value="WaaL-like"/>
</dbReference>
<comment type="subcellular location">
    <subcellularLocation>
        <location evidence="1">Membrane</location>
        <topology evidence="1">Multi-pass membrane protein</topology>
    </subcellularLocation>
</comment>
<dbReference type="Pfam" id="PF04932">
    <property type="entry name" value="Wzy_C"/>
    <property type="match status" value="1"/>
</dbReference>
<dbReference type="PANTHER" id="PTHR37422:SF21">
    <property type="entry name" value="EXOQ-LIKE PROTEIN"/>
    <property type="match status" value="1"/>
</dbReference>
<dbReference type="EMBL" id="CP061169">
    <property type="protein sequence ID" value="QPZ37479.1"/>
    <property type="molecule type" value="Genomic_DNA"/>
</dbReference>
<dbReference type="PANTHER" id="PTHR37422">
    <property type="entry name" value="TEICHURONIC ACID BIOSYNTHESIS PROTEIN TUAE"/>
    <property type="match status" value="1"/>
</dbReference>
<sequence>MTNVLVLLTISFLLSFVLPRSWHVAITTALSSVSFQPMSPAAPAGSVWAAGGFLKAGGNFIRVVFSAPGILLILLMTAQLVAVFWSPASPPYAVVIFSTFGIIACTAAFMANSRDLYATLRLIMASVSPILILQAAATILFLIDPSLEEQYLRSPLAELFMGDAASRLYTDLPNNVTDPFKSGGLFFVNGNRASMYLGVAAMLVFAVAVKYKRARYWVLGFFLIAGALFTFSKTAVILSVLTFAVALVSPAILSRGSSAGRFMFGIGLLGGLSIVALYVLATTDDFTEASETASASRLVLWKYAIRALADSPILGLGWGGWARYWAGPADSLRMSPGFPPHNFILETWTDSGLVAVIIIIALCLYAIVRLLLHIRYAGSLSNARPVAFVAAALIWMVMHGMYDNTSFYGSPNTLPFFSFVLAFVLNPIPSHLGVDTKVHRSRTPSSFFPGFLSWRDVPLEEDR</sequence>
<feature type="transmembrane region" description="Helical" evidence="5">
    <location>
        <begin position="216"/>
        <end position="231"/>
    </location>
</feature>
<feature type="transmembrane region" description="Helical" evidence="5">
    <location>
        <begin position="384"/>
        <end position="402"/>
    </location>
</feature>
<keyword evidence="4 5" id="KW-0472">Membrane</keyword>
<protein>
    <submittedName>
        <fullName evidence="7">O-antigen ligase family protein</fullName>
    </submittedName>
</protein>
<dbReference type="Proteomes" id="UP000662814">
    <property type="component" value="Chromosome"/>
</dbReference>
<evidence type="ECO:0000256" key="1">
    <source>
        <dbReference type="ARBA" id="ARBA00004141"/>
    </source>
</evidence>
<evidence type="ECO:0000313" key="7">
    <source>
        <dbReference type="EMBL" id="QPZ37479.1"/>
    </source>
</evidence>
<feature type="transmembrane region" description="Helical" evidence="5">
    <location>
        <begin position="193"/>
        <end position="209"/>
    </location>
</feature>
<evidence type="ECO:0000313" key="8">
    <source>
        <dbReference type="Proteomes" id="UP000662814"/>
    </source>
</evidence>
<evidence type="ECO:0000256" key="3">
    <source>
        <dbReference type="ARBA" id="ARBA00022989"/>
    </source>
</evidence>
<keyword evidence="2 5" id="KW-0812">Transmembrane</keyword>
<evidence type="ECO:0000259" key="6">
    <source>
        <dbReference type="Pfam" id="PF04932"/>
    </source>
</evidence>